<sequence>MHNQLADNVSGTVGGACGTVLGSILGFISIGGVAETAILAVIGAVIGFYTNKLLKWLHK</sequence>
<dbReference type="RefSeq" id="WP_254152922.1">
    <property type="nucleotide sequence ID" value="NZ_JAHESD010000010.1"/>
</dbReference>
<accession>A0ABS5VQ84</accession>
<keyword evidence="1" id="KW-0812">Transmembrane</keyword>
<gene>
    <name evidence="2" type="ORF">KK060_06655</name>
</gene>
<evidence type="ECO:0000313" key="2">
    <source>
        <dbReference type="EMBL" id="MBT1702952.1"/>
    </source>
</evidence>
<reference evidence="2 3" key="1">
    <citation type="submission" date="2021-05" db="EMBL/GenBank/DDBJ databases">
        <title>A Polyphasic approach of four new species of the genus Ohtaekwangia: Ohtaekwangia histidinii sp. nov., Ohtaekwangia cretensis sp. nov., Ohtaekwangia indiensis sp. nov., Ohtaekwangia reichenbachii sp. nov. from diverse environment.</title>
        <authorList>
            <person name="Octaviana S."/>
        </authorList>
    </citation>
    <scope>NUCLEOTIDE SEQUENCE [LARGE SCALE GENOMIC DNA]</scope>
    <source>
        <strain evidence="2 3">PWU20</strain>
    </source>
</reference>
<evidence type="ECO:0000256" key="1">
    <source>
        <dbReference type="SAM" id="Phobius"/>
    </source>
</evidence>
<keyword evidence="3" id="KW-1185">Reference proteome</keyword>
<organism evidence="2 3">
    <name type="scientific">Chryseosolibacter indicus</name>
    <dbReference type="NCBI Taxonomy" id="2782351"/>
    <lineage>
        <taxon>Bacteria</taxon>
        <taxon>Pseudomonadati</taxon>
        <taxon>Bacteroidota</taxon>
        <taxon>Cytophagia</taxon>
        <taxon>Cytophagales</taxon>
        <taxon>Chryseotaleaceae</taxon>
        <taxon>Chryseosolibacter</taxon>
    </lineage>
</organism>
<feature type="transmembrane region" description="Helical" evidence="1">
    <location>
        <begin position="20"/>
        <end position="49"/>
    </location>
</feature>
<keyword evidence="1" id="KW-0472">Membrane</keyword>
<dbReference type="Proteomes" id="UP000772618">
    <property type="component" value="Unassembled WGS sequence"/>
</dbReference>
<keyword evidence="1" id="KW-1133">Transmembrane helix</keyword>
<protein>
    <submittedName>
        <fullName evidence="2">Uncharacterized protein</fullName>
    </submittedName>
</protein>
<name>A0ABS5VQ84_9BACT</name>
<proteinExistence type="predicted"/>
<evidence type="ECO:0000313" key="3">
    <source>
        <dbReference type="Proteomes" id="UP000772618"/>
    </source>
</evidence>
<comment type="caution">
    <text evidence="2">The sequence shown here is derived from an EMBL/GenBank/DDBJ whole genome shotgun (WGS) entry which is preliminary data.</text>
</comment>
<dbReference type="EMBL" id="JAHESD010000010">
    <property type="protein sequence ID" value="MBT1702952.1"/>
    <property type="molecule type" value="Genomic_DNA"/>
</dbReference>